<keyword evidence="8" id="KW-0133">Cell shape</keyword>
<dbReference type="CDD" id="cd06577">
    <property type="entry name" value="PASTA_pknB"/>
    <property type="match status" value="1"/>
</dbReference>
<accession>A0A7H0SLL7</accession>
<evidence type="ECO:0000256" key="8">
    <source>
        <dbReference type="ARBA" id="ARBA00022960"/>
    </source>
</evidence>
<evidence type="ECO:0000256" key="1">
    <source>
        <dbReference type="ARBA" id="ARBA00007090"/>
    </source>
</evidence>
<dbReference type="GO" id="GO:0030288">
    <property type="term" value="C:outer membrane-bounded periplasmic space"/>
    <property type="evidence" value="ECO:0007669"/>
    <property type="project" value="TreeGrafter"/>
</dbReference>
<keyword evidence="10" id="KW-0511">Multifunctional enzyme</keyword>
<keyword evidence="16" id="KW-1185">Reference proteome</keyword>
<evidence type="ECO:0000256" key="13">
    <source>
        <dbReference type="ARBA" id="ARBA00049902"/>
    </source>
</evidence>
<dbReference type="Gene3D" id="3.30.10.20">
    <property type="match status" value="1"/>
</dbReference>
<dbReference type="KEGG" id="cpoy:GP475_01450"/>
<dbReference type="GO" id="GO:0008658">
    <property type="term" value="F:penicillin binding"/>
    <property type="evidence" value="ECO:0007669"/>
    <property type="project" value="InterPro"/>
</dbReference>
<evidence type="ECO:0000256" key="3">
    <source>
        <dbReference type="ARBA" id="ARBA00022645"/>
    </source>
</evidence>
<dbReference type="SUPFAM" id="SSF53955">
    <property type="entry name" value="Lysozyme-like"/>
    <property type="match status" value="1"/>
</dbReference>
<organism evidence="15 16">
    <name type="scientific">Corynebacterium poyangense</name>
    <dbReference type="NCBI Taxonomy" id="2684405"/>
    <lineage>
        <taxon>Bacteria</taxon>
        <taxon>Bacillati</taxon>
        <taxon>Actinomycetota</taxon>
        <taxon>Actinomycetes</taxon>
        <taxon>Mycobacteriales</taxon>
        <taxon>Corynebacteriaceae</taxon>
        <taxon>Corynebacterium</taxon>
    </lineage>
</organism>
<dbReference type="InterPro" id="IPR036950">
    <property type="entry name" value="PBP_transglycosylase"/>
</dbReference>
<dbReference type="InterPro" id="IPR023346">
    <property type="entry name" value="Lysozyme-like_dom_sf"/>
</dbReference>
<dbReference type="GO" id="GO:0006508">
    <property type="term" value="P:proteolysis"/>
    <property type="evidence" value="ECO:0007669"/>
    <property type="project" value="UniProtKB-KW"/>
</dbReference>
<comment type="similarity">
    <text evidence="2">In the N-terminal section; belongs to the glycosyltransferase 51 family.</text>
</comment>
<evidence type="ECO:0000256" key="11">
    <source>
        <dbReference type="ARBA" id="ARBA00023316"/>
    </source>
</evidence>
<evidence type="ECO:0000256" key="4">
    <source>
        <dbReference type="ARBA" id="ARBA00022670"/>
    </source>
</evidence>
<dbReference type="InterPro" id="IPR001460">
    <property type="entry name" value="PCN-bd_Tpept"/>
</dbReference>
<comment type="catalytic activity">
    <reaction evidence="13">
        <text>[GlcNAc-(1-&gt;4)-Mur2Ac(oyl-L-Ala-gamma-D-Glu-L-Lys-D-Ala-D-Ala)](n)-di-trans,octa-cis-undecaprenyl diphosphate + beta-D-GlcNAc-(1-&gt;4)-Mur2Ac(oyl-L-Ala-gamma-D-Glu-L-Lys-D-Ala-D-Ala)-di-trans,octa-cis-undecaprenyl diphosphate = [GlcNAc-(1-&gt;4)-Mur2Ac(oyl-L-Ala-gamma-D-Glu-L-Lys-D-Ala-D-Ala)](n+1)-di-trans,octa-cis-undecaprenyl diphosphate + di-trans,octa-cis-undecaprenyl diphosphate + H(+)</text>
        <dbReference type="Rhea" id="RHEA:23708"/>
        <dbReference type="Rhea" id="RHEA-COMP:9602"/>
        <dbReference type="Rhea" id="RHEA-COMP:9603"/>
        <dbReference type="ChEBI" id="CHEBI:15378"/>
        <dbReference type="ChEBI" id="CHEBI:58405"/>
        <dbReference type="ChEBI" id="CHEBI:60033"/>
        <dbReference type="ChEBI" id="CHEBI:78435"/>
        <dbReference type="EC" id="2.4.99.28"/>
    </reaction>
</comment>
<proteinExistence type="inferred from homology"/>
<dbReference type="InterPro" id="IPR012338">
    <property type="entry name" value="Beta-lactam/transpept-like"/>
</dbReference>
<evidence type="ECO:0000256" key="5">
    <source>
        <dbReference type="ARBA" id="ARBA00022676"/>
    </source>
</evidence>
<keyword evidence="9" id="KW-0573">Peptidoglycan synthesis</keyword>
<dbReference type="AlphaFoldDB" id="A0A7H0SLL7"/>
<evidence type="ECO:0000313" key="16">
    <source>
        <dbReference type="Proteomes" id="UP000516320"/>
    </source>
</evidence>
<dbReference type="PANTHER" id="PTHR32282">
    <property type="entry name" value="BINDING PROTEIN TRANSPEPTIDASE, PUTATIVE-RELATED"/>
    <property type="match status" value="1"/>
</dbReference>
<evidence type="ECO:0000313" key="15">
    <source>
        <dbReference type="EMBL" id="QNQ89442.1"/>
    </source>
</evidence>
<dbReference type="Gene3D" id="3.40.710.10">
    <property type="entry name" value="DD-peptidase/beta-lactamase superfamily"/>
    <property type="match status" value="1"/>
</dbReference>
<evidence type="ECO:0000256" key="10">
    <source>
        <dbReference type="ARBA" id="ARBA00023268"/>
    </source>
</evidence>
<keyword evidence="4" id="KW-0645">Protease</keyword>
<sequence length="786" mass="82874">MSVATSLKNLLLAMLAATLVLTLALVPFAGASAVAISRTSETMQSNLADMTDGSAPGVSTITDTDGNPIAWIYAQRRYPVKADQIPQSAKDAIVAIEDRRFYEHDGVDLQGTARAMLTNIVSGGIAQGASTLDQQYVKNYLLLVSADDPESQAAAVETSIPRKLREMRMASDLDKILSKDEIVTRYLNLVPFGNGAFGIEAAARTYFGKSAAELTVPQSAMLAGMVQSSSALNPYTNPEGVTQRRNTVLDAMVDAGYLDQDQAQEFKAEELGVLPEPQGLPNGCISAGDRGFFCDYALTYLEQKGLSKEQLLKGGYTIRTTLEPHIQDAAHQAVSQNVSPTQPGIAEVTNVIEPGSDSRKIRAMASSRNYGLNPDNAETVLPQPTSMVGNGAGSVFKVFTAAAALEKGIGLDTMLNVPPRYEATGMGSGGAQNCPANTYCVENSGSYKSRMTLTDALAQSPNTPFVQMIQQVGVPAVVDLSVKLGLRSYANPGTWDADYSIADYMKKANLGSYTLGPTAVNPLELSNVGATLASGGKWCEPNPIESVTDASGQEVALDRPQCEQAVSEDVAQALTAGLSKDYSTGTAKEAAQAAGWKTPIASKTGTTESHQSAAFLGYNSGFAAATYIYNDGTSTAPLCTGPARQCSSGTMFGGMEPARTWFAMAQQVPAAVNGGIGGHNPSFNLGANQNSINAVVGMSEADATRTLQEQGFRVTTRMVFGNGTPRGTVMNAASADGGPLTRDNPVVLEVSDGRSRRPDPNLGQPVPDIQTQIDQLTRDLRNTLGF</sequence>
<gene>
    <name evidence="15" type="ORF">GP475_01450</name>
</gene>
<dbReference type="PANTHER" id="PTHR32282:SF33">
    <property type="entry name" value="PEPTIDOGLYCAN GLYCOSYLTRANSFERASE"/>
    <property type="match status" value="1"/>
</dbReference>
<comment type="catalytic activity">
    <reaction evidence="12">
        <text>Preferential cleavage: (Ac)2-L-Lys-D-Ala-|-D-Ala. Also transpeptidation of peptidyl-alanyl moieties that are N-acyl substituents of D-alanine.</text>
        <dbReference type="EC" id="3.4.16.4"/>
    </reaction>
</comment>
<dbReference type="GO" id="GO:0009252">
    <property type="term" value="P:peptidoglycan biosynthetic process"/>
    <property type="evidence" value="ECO:0007669"/>
    <property type="project" value="UniProtKB-KW"/>
</dbReference>
<name>A0A7H0SLL7_9CORY</name>
<comment type="similarity">
    <text evidence="1">In the C-terminal section; belongs to the transpeptidase family.</text>
</comment>
<keyword evidence="7" id="KW-0378">Hydrolase</keyword>
<keyword evidence="6" id="KW-0808">Transferase</keyword>
<dbReference type="Pfam" id="PF00912">
    <property type="entry name" value="Transgly"/>
    <property type="match status" value="1"/>
</dbReference>
<dbReference type="Pfam" id="PF00905">
    <property type="entry name" value="Transpeptidase"/>
    <property type="match status" value="1"/>
</dbReference>
<dbReference type="InterPro" id="IPR001264">
    <property type="entry name" value="Glyco_trans_51"/>
</dbReference>
<evidence type="ECO:0000259" key="14">
    <source>
        <dbReference type="PROSITE" id="PS51178"/>
    </source>
</evidence>
<dbReference type="PROSITE" id="PS51178">
    <property type="entry name" value="PASTA"/>
    <property type="match status" value="1"/>
</dbReference>
<keyword evidence="5" id="KW-0328">Glycosyltransferase</keyword>
<dbReference type="FunFam" id="1.10.3810.10:FF:000001">
    <property type="entry name" value="Penicillin-binding protein 1A"/>
    <property type="match status" value="1"/>
</dbReference>
<evidence type="ECO:0000256" key="12">
    <source>
        <dbReference type="ARBA" id="ARBA00034000"/>
    </source>
</evidence>
<evidence type="ECO:0000256" key="7">
    <source>
        <dbReference type="ARBA" id="ARBA00022801"/>
    </source>
</evidence>
<evidence type="ECO:0000256" key="9">
    <source>
        <dbReference type="ARBA" id="ARBA00022984"/>
    </source>
</evidence>
<evidence type="ECO:0000256" key="6">
    <source>
        <dbReference type="ARBA" id="ARBA00022679"/>
    </source>
</evidence>
<dbReference type="Proteomes" id="UP000516320">
    <property type="component" value="Chromosome"/>
</dbReference>
<dbReference type="InterPro" id="IPR050396">
    <property type="entry name" value="Glycosyltr_51/Transpeptidase"/>
</dbReference>
<reference evidence="15 16" key="1">
    <citation type="submission" date="2019-12" db="EMBL/GenBank/DDBJ databases">
        <title>Corynebacterium sp. nov., isolated from feces of the Anser Albifrons in China.</title>
        <authorList>
            <person name="Liu Q."/>
        </authorList>
    </citation>
    <scope>NUCLEOTIDE SEQUENCE [LARGE SCALE GENOMIC DNA]</scope>
    <source>
        <strain evidence="15 16">4H37-19</strain>
    </source>
</reference>
<dbReference type="GO" id="GO:0009002">
    <property type="term" value="F:serine-type D-Ala-D-Ala carboxypeptidase activity"/>
    <property type="evidence" value="ECO:0007669"/>
    <property type="project" value="UniProtKB-EC"/>
</dbReference>
<dbReference type="GO" id="GO:0071555">
    <property type="term" value="P:cell wall organization"/>
    <property type="evidence" value="ECO:0007669"/>
    <property type="project" value="UniProtKB-KW"/>
</dbReference>
<dbReference type="SUPFAM" id="SSF56601">
    <property type="entry name" value="beta-lactamase/transpeptidase-like"/>
    <property type="match status" value="1"/>
</dbReference>
<evidence type="ECO:0000256" key="2">
    <source>
        <dbReference type="ARBA" id="ARBA00007739"/>
    </source>
</evidence>
<dbReference type="InterPro" id="IPR005543">
    <property type="entry name" value="PASTA_dom"/>
</dbReference>
<dbReference type="EMBL" id="CP046884">
    <property type="protein sequence ID" value="QNQ89442.1"/>
    <property type="molecule type" value="Genomic_DNA"/>
</dbReference>
<dbReference type="RefSeq" id="WP_262485215.1">
    <property type="nucleotide sequence ID" value="NZ_CP046884.1"/>
</dbReference>
<feature type="domain" description="PASTA" evidence="14">
    <location>
        <begin position="686"/>
        <end position="752"/>
    </location>
</feature>
<keyword evidence="11" id="KW-0961">Cell wall biogenesis/degradation</keyword>
<protein>
    <submittedName>
        <fullName evidence="15">Penicillin-binding protein</fullName>
    </submittedName>
</protein>
<keyword evidence="3" id="KW-0121">Carboxypeptidase</keyword>
<dbReference type="Gene3D" id="1.10.3810.10">
    <property type="entry name" value="Biosynthetic peptidoglycan transglycosylase-like"/>
    <property type="match status" value="1"/>
</dbReference>
<dbReference type="GO" id="GO:0008955">
    <property type="term" value="F:peptidoglycan glycosyltransferase activity"/>
    <property type="evidence" value="ECO:0007669"/>
    <property type="project" value="UniProtKB-EC"/>
</dbReference>
<dbReference type="GO" id="GO:0008360">
    <property type="term" value="P:regulation of cell shape"/>
    <property type="evidence" value="ECO:0007669"/>
    <property type="project" value="UniProtKB-KW"/>
</dbReference>